<dbReference type="AlphaFoldDB" id="W8W059"/>
<evidence type="ECO:0000313" key="4">
    <source>
        <dbReference type="Proteomes" id="UP000031760"/>
    </source>
</evidence>
<keyword evidence="3" id="KW-0808">Transferase</keyword>
<dbReference type="GO" id="GO:0016757">
    <property type="term" value="F:glycosyltransferase activity"/>
    <property type="evidence" value="ECO:0007669"/>
    <property type="project" value="InterPro"/>
</dbReference>
<sequence length="339" mass="38080">MSAGRILYIGNQLSNAGKTSTTIDTLSVLLQKEGFKVNTASSVSNKLLRLLDMIRATLRYTNWSDYVLIDTYSTQNFWYAILIGKLCEKLQLKYIPILHGGALPNRLKTQPKLLLNFLEKAHQVVSPSDYLKHAFAKAGFHNIQIIPNSIELERYPYIKRKTFEPKLLWVRSFAEIYHPQMPLEVLKTLQTIFPNAQLTMVGPDKDGSLGLCQKIAEAENLNVTFTGLLTKEQWIELAATHDIFLNTSKFDNMPVSVLEAMALGLPIVSTDVGGIPFLLTNSLNALLVSNGDVQTMCASVTELVENNGLAQDISYNARKLVEHMDWQHIKSLWNNLLSD</sequence>
<protein>
    <submittedName>
        <fullName evidence="3">Glycosyl transferase, group 1</fullName>
    </submittedName>
</protein>
<dbReference type="InterPro" id="IPR001296">
    <property type="entry name" value="Glyco_trans_1"/>
</dbReference>
<dbReference type="Proteomes" id="UP000031760">
    <property type="component" value="Chromosome"/>
</dbReference>
<dbReference type="PANTHER" id="PTHR45947">
    <property type="entry name" value="SULFOQUINOVOSYL TRANSFERASE SQD2"/>
    <property type="match status" value="1"/>
</dbReference>
<dbReference type="KEGG" id="nmf:NMS_1747"/>
<dbReference type="Gene3D" id="3.40.50.2000">
    <property type="entry name" value="Glycogen Phosphorylase B"/>
    <property type="match status" value="2"/>
</dbReference>
<dbReference type="OrthoDB" id="139410at2"/>
<evidence type="ECO:0000259" key="1">
    <source>
        <dbReference type="Pfam" id="PF00534"/>
    </source>
</evidence>
<name>W8W059_9FLAO</name>
<dbReference type="CDD" id="cd03801">
    <property type="entry name" value="GT4_PimA-like"/>
    <property type="match status" value="1"/>
</dbReference>
<dbReference type="RefSeq" id="WP_041496300.1">
    <property type="nucleotide sequence ID" value="NZ_AP014548.1"/>
</dbReference>
<dbReference type="InterPro" id="IPR028098">
    <property type="entry name" value="Glyco_trans_4-like_N"/>
</dbReference>
<dbReference type="Pfam" id="PF13439">
    <property type="entry name" value="Glyco_transf_4"/>
    <property type="match status" value="1"/>
</dbReference>
<evidence type="ECO:0000313" key="3">
    <source>
        <dbReference type="EMBL" id="BAO55756.1"/>
    </source>
</evidence>
<keyword evidence="4" id="KW-1185">Reference proteome</keyword>
<dbReference type="SUPFAM" id="SSF53756">
    <property type="entry name" value="UDP-Glycosyltransferase/glycogen phosphorylase"/>
    <property type="match status" value="1"/>
</dbReference>
<dbReference type="HOGENOM" id="CLU_009583_14_0_10"/>
<accession>W8W059</accession>
<dbReference type="EMBL" id="AP014548">
    <property type="protein sequence ID" value="BAO55756.1"/>
    <property type="molecule type" value="Genomic_DNA"/>
</dbReference>
<reference evidence="3 4" key="1">
    <citation type="journal article" date="2014" name="Proc. Natl. Acad. Sci. U.S.A.">
        <title>Functional characterization of flavobacteria rhodopsins reveals a unique class of light-driven chloride pump in bacteria.</title>
        <authorList>
            <person name="Yoshizawa S."/>
            <person name="Kumagai Y."/>
            <person name="Kim H."/>
            <person name="Ogura Y."/>
            <person name="Hayashi T."/>
            <person name="Iwasaki W."/>
            <person name="DeLong E.F."/>
            <person name="Kogure K."/>
        </authorList>
    </citation>
    <scope>NUCLEOTIDE SEQUENCE [LARGE SCALE GENOMIC DNA]</scope>
    <source>
        <strain evidence="3 4">S1-08</strain>
    </source>
</reference>
<gene>
    <name evidence="3" type="ORF">NMS_1747</name>
</gene>
<feature type="domain" description="Glycosyltransferase subfamily 4-like N-terminal" evidence="2">
    <location>
        <begin position="47"/>
        <end position="154"/>
    </location>
</feature>
<feature type="domain" description="Glycosyl transferase family 1" evidence="1">
    <location>
        <begin position="164"/>
        <end position="319"/>
    </location>
</feature>
<proteinExistence type="predicted"/>
<dbReference type="Pfam" id="PF00534">
    <property type="entry name" value="Glycos_transf_1"/>
    <property type="match status" value="1"/>
</dbReference>
<dbReference type="InterPro" id="IPR050194">
    <property type="entry name" value="Glycosyltransferase_grp1"/>
</dbReference>
<organism evidence="3 4">
    <name type="scientific">Nonlabens marinus S1-08</name>
    <dbReference type="NCBI Taxonomy" id="1454201"/>
    <lineage>
        <taxon>Bacteria</taxon>
        <taxon>Pseudomonadati</taxon>
        <taxon>Bacteroidota</taxon>
        <taxon>Flavobacteriia</taxon>
        <taxon>Flavobacteriales</taxon>
        <taxon>Flavobacteriaceae</taxon>
        <taxon>Nonlabens</taxon>
    </lineage>
</organism>
<dbReference type="STRING" id="1454201.NMS_1747"/>
<evidence type="ECO:0000259" key="2">
    <source>
        <dbReference type="Pfam" id="PF13439"/>
    </source>
</evidence>
<dbReference type="PANTHER" id="PTHR45947:SF3">
    <property type="entry name" value="SULFOQUINOVOSYL TRANSFERASE SQD2"/>
    <property type="match status" value="1"/>
</dbReference>